<reference evidence="1" key="1">
    <citation type="submission" date="2020-08" db="EMBL/GenBank/DDBJ databases">
        <title>Genome public.</title>
        <authorList>
            <person name="Liu C."/>
            <person name="Sun Q."/>
        </authorList>
    </citation>
    <scope>NUCLEOTIDE SEQUENCE</scope>
    <source>
        <strain evidence="1">NSJ-31</strain>
    </source>
</reference>
<organism evidence="1 2">
    <name type="scientific">Ligaoa zhengdingensis</name>
    <dbReference type="NCBI Taxonomy" id="2763658"/>
    <lineage>
        <taxon>Bacteria</taxon>
        <taxon>Bacillati</taxon>
        <taxon>Bacillota</taxon>
        <taxon>Clostridia</taxon>
        <taxon>Eubacteriales</taxon>
        <taxon>Oscillospiraceae</taxon>
        <taxon>Ligaoa</taxon>
    </lineage>
</organism>
<sequence>MPKQKKRGSRSHRAKFDKTLAFLAKIPYNKLEAQKAQGRPGSGNFRALHMRLHLIHCGDSRALQPTLYNIFPPL</sequence>
<protein>
    <submittedName>
        <fullName evidence="1">Uncharacterized protein</fullName>
    </submittedName>
</protein>
<dbReference type="RefSeq" id="WP_249283660.1">
    <property type="nucleotide sequence ID" value="NZ_JACRST010000028.1"/>
</dbReference>
<dbReference type="EMBL" id="JACRST010000028">
    <property type="protein sequence ID" value="MBC8547618.1"/>
    <property type="molecule type" value="Genomic_DNA"/>
</dbReference>
<proteinExistence type="predicted"/>
<dbReference type="AlphaFoldDB" id="A0A926E0Z0"/>
<evidence type="ECO:0000313" key="2">
    <source>
        <dbReference type="Proteomes" id="UP000653127"/>
    </source>
</evidence>
<keyword evidence="2" id="KW-1185">Reference proteome</keyword>
<dbReference type="Proteomes" id="UP000653127">
    <property type="component" value="Unassembled WGS sequence"/>
</dbReference>
<evidence type="ECO:0000313" key="1">
    <source>
        <dbReference type="EMBL" id="MBC8547618.1"/>
    </source>
</evidence>
<name>A0A926E0Z0_9FIRM</name>
<comment type="caution">
    <text evidence="1">The sequence shown here is derived from an EMBL/GenBank/DDBJ whole genome shotgun (WGS) entry which is preliminary data.</text>
</comment>
<gene>
    <name evidence="1" type="ORF">H8711_11850</name>
</gene>
<accession>A0A926E0Z0</accession>